<feature type="region of interest" description="Disordered" evidence="5">
    <location>
        <begin position="135"/>
        <end position="305"/>
    </location>
</feature>
<feature type="region of interest" description="Disordered" evidence="5">
    <location>
        <begin position="354"/>
        <end position="475"/>
    </location>
</feature>
<evidence type="ECO:0000256" key="5">
    <source>
        <dbReference type="SAM" id="MobiDB-lite"/>
    </source>
</evidence>
<feature type="compositionally biased region" description="Gly residues" evidence="5">
    <location>
        <begin position="447"/>
        <end position="461"/>
    </location>
</feature>
<feature type="compositionally biased region" description="Pro residues" evidence="5">
    <location>
        <begin position="196"/>
        <end position="214"/>
    </location>
</feature>
<reference evidence="6" key="1">
    <citation type="submission" date="2023-03" db="EMBL/GenBank/DDBJ databases">
        <title>Massive genome expansion in bonnet fungi (Mycena s.s.) driven by repeated elements and novel gene families across ecological guilds.</title>
        <authorList>
            <consortium name="Lawrence Berkeley National Laboratory"/>
            <person name="Harder C.B."/>
            <person name="Miyauchi S."/>
            <person name="Viragh M."/>
            <person name="Kuo A."/>
            <person name="Thoen E."/>
            <person name="Andreopoulos B."/>
            <person name="Lu D."/>
            <person name="Skrede I."/>
            <person name="Drula E."/>
            <person name="Henrissat B."/>
            <person name="Morin E."/>
            <person name="Kohler A."/>
            <person name="Barry K."/>
            <person name="LaButti K."/>
            <person name="Morin E."/>
            <person name="Salamov A."/>
            <person name="Lipzen A."/>
            <person name="Mereny Z."/>
            <person name="Hegedus B."/>
            <person name="Baldrian P."/>
            <person name="Stursova M."/>
            <person name="Weitz H."/>
            <person name="Taylor A."/>
            <person name="Grigoriev I.V."/>
            <person name="Nagy L.G."/>
            <person name="Martin F."/>
            <person name="Kauserud H."/>
        </authorList>
    </citation>
    <scope>NUCLEOTIDE SEQUENCE</scope>
    <source>
        <strain evidence="6">CBHHK188m</strain>
    </source>
</reference>
<comment type="caution">
    <text evidence="6">The sequence shown here is derived from an EMBL/GenBank/DDBJ whole genome shotgun (WGS) entry which is preliminary data.</text>
</comment>
<evidence type="ECO:0000313" key="6">
    <source>
        <dbReference type="EMBL" id="KAJ7746797.1"/>
    </source>
</evidence>
<gene>
    <name evidence="6" type="ORF">DFH07DRAFT_832418</name>
</gene>
<organism evidence="6 7">
    <name type="scientific">Mycena maculata</name>
    <dbReference type="NCBI Taxonomy" id="230809"/>
    <lineage>
        <taxon>Eukaryota</taxon>
        <taxon>Fungi</taxon>
        <taxon>Dikarya</taxon>
        <taxon>Basidiomycota</taxon>
        <taxon>Agaricomycotina</taxon>
        <taxon>Agaricomycetes</taxon>
        <taxon>Agaricomycetidae</taxon>
        <taxon>Agaricales</taxon>
        <taxon>Marasmiineae</taxon>
        <taxon>Mycenaceae</taxon>
        <taxon>Mycena</taxon>
    </lineage>
</organism>
<dbReference type="InterPro" id="IPR006594">
    <property type="entry name" value="LisH"/>
</dbReference>
<feature type="compositionally biased region" description="Pro residues" evidence="5">
    <location>
        <begin position="225"/>
        <end position="240"/>
    </location>
</feature>
<evidence type="ECO:0000256" key="2">
    <source>
        <dbReference type="ARBA" id="ARBA00023015"/>
    </source>
</evidence>
<dbReference type="PANTHER" id="PTHR45093">
    <property type="entry name" value="TRANSCRIPTION ACTIVATOR MSS11"/>
    <property type="match status" value="1"/>
</dbReference>
<feature type="region of interest" description="Disordered" evidence="5">
    <location>
        <begin position="1"/>
        <end position="23"/>
    </location>
</feature>
<keyword evidence="2" id="KW-0805">Transcription regulation</keyword>
<dbReference type="AlphaFoldDB" id="A0AAD7IMV2"/>
<feature type="compositionally biased region" description="Low complexity" evidence="5">
    <location>
        <begin position="255"/>
        <end position="267"/>
    </location>
</feature>
<dbReference type="PANTHER" id="PTHR45093:SF2">
    <property type="entry name" value="LISH DOMAIN-CONTAINING PROTEIN"/>
    <property type="match status" value="1"/>
</dbReference>
<evidence type="ECO:0008006" key="8">
    <source>
        <dbReference type="Google" id="ProtNLM"/>
    </source>
</evidence>
<feature type="compositionally biased region" description="Low complexity" evidence="5">
    <location>
        <begin position="462"/>
        <end position="475"/>
    </location>
</feature>
<feature type="compositionally biased region" description="Polar residues" evidence="5">
    <location>
        <begin position="11"/>
        <end position="23"/>
    </location>
</feature>
<name>A0AAD7IMV2_9AGAR</name>
<evidence type="ECO:0000256" key="4">
    <source>
        <dbReference type="ARBA" id="ARBA00023242"/>
    </source>
</evidence>
<feature type="compositionally biased region" description="Gly residues" evidence="5">
    <location>
        <begin position="549"/>
        <end position="560"/>
    </location>
</feature>
<dbReference type="EMBL" id="JARJLG010000097">
    <property type="protein sequence ID" value="KAJ7746797.1"/>
    <property type="molecule type" value="Genomic_DNA"/>
</dbReference>
<accession>A0AAD7IMV2</accession>
<proteinExistence type="predicted"/>
<dbReference type="Proteomes" id="UP001215280">
    <property type="component" value="Unassembled WGS sequence"/>
</dbReference>
<feature type="compositionally biased region" description="Pro residues" evidence="5">
    <location>
        <begin position="661"/>
        <end position="670"/>
    </location>
</feature>
<evidence type="ECO:0000256" key="1">
    <source>
        <dbReference type="ARBA" id="ARBA00004123"/>
    </source>
</evidence>
<keyword evidence="4" id="KW-0539">Nucleus</keyword>
<sequence>MTTVAPPGSVPVSQTPNDSSAASQLSWEGDKMFNIYIYDYCYKRGFRKTARELLLEAEIPSDSTPPINARQGLLFEWWSVFWVLFTAKANGNGTEDAMLYTQHQAHQAAMKQNQSRAQAQQPLPMGPGQIPLGARGPVNGLGPQRGFGAPNGVMPNGIPTPGNGQPPGPTAFSGGPNGIMSGPPPPGMGQQHFIPGRPPMGGPPRPPNGGPPFHSPTMAHSPPNLGQPPQPPQHHQPPPMGGLGPPQRGMPPPGQQGMHPGQQTPTQMYQNVGGRPPSRTSTPQSGGMMPSPSIGNRQPMNDPRQEMNVNNELQGIPAQLLTVIKSEMGIGGKDIQLLTMQEKTTIIMRSRARKTGANNAAAGPSSMQPPPQRRNNKRNSSTSPGEDQQDDRRNGSSPPEKRPRRSPADPQIPTAPMNYPHLNQPPQSQPGVPGGPGGPGGPPQPMGNGGMMRQMGGGPMNGGFQPQGQPNMAGQMSNPMGMLGGGGMNPMNPMMSNSMSPQMQAQQAMGGMGAMQYRQPMHMQPHPNNRMGGAMNAGSPGADPSFNPGSGGPGLPGGPQQGPQQQQFTQAGRLAGPPNAKPMGMLPPPSPAKDQNGMGKDNKPLNGHPEGSPRNQPLSGTNPPGTNPPTPGSSQGQGGNMAPSPNMLINPNPGSMNPVAMPLPPPPPPTDNLFSADFIQNVANGLDDFDVGLFRGDGDINFERDFGQWFNPDDVPTMDLGKQ</sequence>
<evidence type="ECO:0000256" key="3">
    <source>
        <dbReference type="ARBA" id="ARBA00023163"/>
    </source>
</evidence>
<dbReference type="PROSITE" id="PS50896">
    <property type="entry name" value="LISH"/>
    <property type="match status" value="1"/>
</dbReference>
<protein>
    <recommendedName>
        <fullName evidence="8">LisH domain-containing protein</fullName>
    </recommendedName>
</protein>
<keyword evidence="7" id="KW-1185">Reference proteome</keyword>
<comment type="subcellular location">
    <subcellularLocation>
        <location evidence="1">Nucleus</location>
    </subcellularLocation>
</comment>
<dbReference type="GO" id="GO:0005634">
    <property type="term" value="C:nucleus"/>
    <property type="evidence" value="ECO:0007669"/>
    <property type="project" value="UniProtKB-SubCell"/>
</dbReference>
<keyword evidence="3" id="KW-0804">Transcription</keyword>
<evidence type="ECO:0000313" key="7">
    <source>
        <dbReference type="Proteomes" id="UP001215280"/>
    </source>
</evidence>
<feature type="region of interest" description="Disordered" evidence="5">
    <location>
        <begin position="522"/>
        <end position="675"/>
    </location>
</feature>